<dbReference type="EMBL" id="JAWLKA010000032">
    <property type="protein sequence ID" value="MDV6286076.1"/>
    <property type="molecule type" value="Genomic_DNA"/>
</dbReference>
<dbReference type="CDD" id="cd02231">
    <property type="entry name" value="cupin_BLL6423-like"/>
    <property type="match status" value="1"/>
</dbReference>
<proteinExistence type="predicted"/>
<accession>A0ABU4CR74</accession>
<dbReference type="InterPro" id="IPR011051">
    <property type="entry name" value="RmlC_Cupin_sf"/>
</dbReference>
<comment type="caution">
    <text evidence="2">The sequence shown here is derived from an EMBL/GenBank/DDBJ whole genome shotgun (WGS) entry which is preliminary data.</text>
</comment>
<gene>
    <name evidence="2" type="ORF">R3Q59_36960</name>
</gene>
<protein>
    <submittedName>
        <fullName evidence="2">Cupin domain-containing protein</fullName>
    </submittedName>
</protein>
<dbReference type="InterPro" id="IPR014710">
    <property type="entry name" value="RmlC-like_jellyroll"/>
</dbReference>
<evidence type="ECO:0000313" key="2">
    <source>
        <dbReference type="EMBL" id="MDV6286076.1"/>
    </source>
</evidence>
<dbReference type="SUPFAM" id="SSF51182">
    <property type="entry name" value="RmlC-like cupins"/>
    <property type="match status" value="1"/>
</dbReference>
<dbReference type="PANTHER" id="PTHR36156">
    <property type="entry name" value="SLR2101 PROTEIN"/>
    <property type="match status" value="1"/>
</dbReference>
<name>A0ABU4CR74_RHOJO</name>
<dbReference type="InterPro" id="IPR047142">
    <property type="entry name" value="OryJ/VirC-like"/>
</dbReference>
<evidence type="ECO:0000259" key="1">
    <source>
        <dbReference type="Pfam" id="PF07883"/>
    </source>
</evidence>
<keyword evidence="3" id="KW-1185">Reference proteome</keyword>
<dbReference type="RefSeq" id="WP_143548761.1">
    <property type="nucleotide sequence ID" value="NZ_JAWLKA010000032.1"/>
</dbReference>
<reference evidence="2 3" key="1">
    <citation type="submission" date="2023-10" db="EMBL/GenBank/DDBJ databases">
        <title>Development of a sustainable strategy for remediation of hydrocarbon-contaminated territories based on the waste exchange concept.</title>
        <authorList>
            <person name="Krivoruchko A."/>
        </authorList>
    </citation>
    <scope>NUCLEOTIDE SEQUENCE [LARGE SCALE GENOMIC DNA]</scope>
    <source>
        <strain evidence="2 3">IEGM 60</strain>
    </source>
</reference>
<dbReference type="PANTHER" id="PTHR36156:SF2">
    <property type="entry name" value="CUPIN TYPE-2 DOMAIN-CONTAINING PROTEIN"/>
    <property type="match status" value="1"/>
</dbReference>
<dbReference type="Pfam" id="PF07883">
    <property type="entry name" value="Cupin_2"/>
    <property type="match status" value="1"/>
</dbReference>
<dbReference type="InterPro" id="IPR013096">
    <property type="entry name" value="Cupin_2"/>
</dbReference>
<dbReference type="Gene3D" id="2.60.120.10">
    <property type="entry name" value="Jelly Rolls"/>
    <property type="match status" value="1"/>
</dbReference>
<feature type="domain" description="Cupin type-2" evidence="1">
    <location>
        <begin position="125"/>
        <end position="177"/>
    </location>
</feature>
<evidence type="ECO:0000313" key="3">
    <source>
        <dbReference type="Proteomes" id="UP001185737"/>
    </source>
</evidence>
<dbReference type="Proteomes" id="UP001185737">
    <property type="component" value="Unassembled WGS sequence"/>
</dbReference>
<sequence length="201" mass="21874">MNQPQARTASIRRVVTAVDEQGRSYVLADGKAPNIFRSPTVPGFGAAQVWATEPGPVSNDGRLDPASVDAEIPMYPELGGTIFRVADFPPDSVYEKAGKDQLFSDIGGDHAREEATHSGNRHFWFHKTDSIDFAVVIEGEIWLLLDEGECRLEAGDVIVQRGTAHAWSNRTDENCRVAFLLFGALPVSTDDTQSELAGQSS</sequence>
<organism evidence="2 3">
    <name type="scientific">Rhodococcus jostii</name>
    <dbReference type="NCBI Taxonomy" id="132919"/>
    <lineage>
        <taxon>Bacteria</taxon>
        <taxon>Bacillati</taxon>
        <taxon>Actinomycetota</taxon>
        <taxon>Actinomycetes</taxon>
        <taxon>Mycobacteriales</taxon>
        <taxon>Nocardiaceae</taxon>
        <taxon>Rhodococcus</taxon>
    </lineage>
</organism>